<name>A0ABR4WDW5_9GAMM</name>
<comment type="caution">
    <text evidence="1">The sequence shown here is derived from an EMBL/GenBank/DDBJ whole genome shotgun (WGS) entry which is preliminary data.</text>
</comment>
<protein>
    <submittedName>
        <fullName evidence="1">Phospholipase D/transphosphatidylase</fullName>
    </submittedName>
</protein>
<organism evidence="1 2">
    <name type="scientific">Alcanivorax jadensis T9</name>
    <dbReference type="NCBI Taxonomy" id="1177181"/>
    <lineage>
        <taxon>Bacteria</taxon>
        <taxon>Pseudomonadati</taxon>
        <taxon>Pseudomonadota</taxon>
        <taxon>Gammaproteobacteria</taxon>
        <taxon>Oceanospirillales</taxon>
        <taxon>Alcanivoracaceae</taxon>
        <taxon>Alcanivorax</taxon>
    </lineage>
</organism>
<keyword evidence="2" id="KW-1185">Reference proteome</keyword>
<evidence type="ECO:0000313" key="2">
    <source>
        <dbReference type="Proteomes" id="UP000029443"/>
    </source>
</evidence>
<dbReference type="Proteomes" id="UP000029443">
    <property type="component" value="Unassembled WGS sequence"/>
</dbReference>
<dbReference type="EMBL" id="ARXU01000003">
    <property type="protein sequence ID" value="KGD61724.1"/>
    <property type="molecule type" value="Genomic_DNA"/>
</dbReference>
<evidence type="ECO:0000313" key="1">
    <source>
        <dbReference type="EMBL" id="KGD61724.1"/>
    </source>
</evidence>
<accession>A0ABR4WDW5</accession>
<reference evidence="1 2" key="1">
    <citation type="submission" date="2012-09" db="EMBL/GenBank/DDBJ databases">
        <title>Genome Sequence of alkane-degrading Bacterium Alcanivorax jadensis T9.</title>
        <authorList>
            <person name="Lai Q."/>
            <person name="Shao Z."/>
        </authorList>
    </citation>
    <scope>NUCLEOTIDE SEQUENCE [LARGE SCALE GENOMIC DNA]</scope>
    <source>
        <strain evidence="1 2">T9</strain>
    </source>
</reference>
<dbReference type="RefSeq" id="WP_035245605.1">
    <property type="nucleotide sequence ID" value="NZ_ARXU01000003.1"/>
</dbReference>
<proteinExistence type="predicted"/>
<gene>
    <name evidence="1" type="ORF">T9A_00933</name>
</gene>
<sequence length="102" mass="11207">MGEGGRHVLKAKALALHHREILVGAFNIDSRSEHLNTEISYYAASDVVGQQVGAFIEEKLVPEIAMGGHRAEKLTWAGDGLDGRSVVHHNEPDVTVWRRLLA</sequence>